<dbReference type="PANTHER" id="PTHR10520">
    <property type="entry name" value="TRIFUNCTIONAL PURINE BIOSYNTHETIC PROTEIN ADENOSINE-3-RELATED"/>
    <property type="match status" value="1"/>
</dbReference>
<dbReference type="GO" id="GO:0004637">
    <property type="term" value="F:phosphoribosylamine-glycine ligase activity"/>
    <property type="evidence" value="ECO:0007669"/>
    <property type="project" value="TreeGrafter"/>
</dbReference>
<accession>A0A0H4QYV7</accession>
<evidence type="ECO:0000256" key="13">
    <source>
        <dbReference type="ARBA" id="ARBA00033093"/>
    </source>
</evidence>
<evidence type="ECO:0000256" key="11">
    <source>
        <dbReference type="ARBA" id="ARBA00031908"/>
    </source>
</evidence>
<dbReference type="SUPFAM" id="SSF56042">
    <property type="entry name" value="PurM C-terminal domain-like"/>
    <property type="match status" value="1"/>
</dbReference>
<dbReference type="EMBL" id="CP012034">
    <property type="protein sequence ID" value="AKP66680.1"/>
    <property type="molecule type" value="Genomic_DNA"/>
</dbReference>
<evidence type="ECO:0000313" key="19">
    <source>
        <dbReference type="Proteomes" id="UP000036106"/>
    </source>
</evidence>
<dbReference type="Pfam" id="PF02769">
    <property type="entry name" value="AIRS_C"/>
    <property type="match status" value="1"/>
</dbReference>
<dbReference type="GO" id="GO:0005829">
    <property type="term" value="C:cytosol"/>
    <property type="evidence" value="ECO:0007669"/>
    <property type="project" value="TreeGrafter"/>
</dbReference>
<keyword evidence="8 15" id="KW-0547">Nucleotide-binding</keyword>
<dbReference type="EC" id="6.3.3.1" evidence="4 15"/>
<dbReference type="AlphaFoldDB" id="A0A0H4QYV7"/>
<dbReference type="GO" id="GO:0006189">
    <property type="term" value="P:'de novo' IMP biosynthetic process"/>
    <property type="evidence" value="ECO:0007669"/>
    <property type="project" value="UniProtKB-UniRule"/>
</dbReference>
<dbReference type="GO" id="GO:0005524">
    <property type="term" value="F:ATP binding"/>
    <property type="evidence" value="ECO:0007669"/>
    <property type="project" value="UniProtKB-KW"/>
</dbReference>
<dbReference type="Proteomes" id="UP000036106">
    <property type="component" value="Chromosome"/>
</dbReference>
<protein>
    <recommendedName>
        <fullName evidence="5 15">Phosphoribosylformylglycinamidine cyclo-ligase</fullName>
        <ecNumber evidence="4 15">6.3.3.1</ecNumber>
    </recommendedName>
    <alternativeName>
        <fullName evidence="12 15">AIR synthase</fullName>
    </alternativeName>
    <alternativeName>
        <fullName evidence="13 15">AIRS</fullName>
    </alternativeName>
    <alternativeName>
        <fullName evidence="11 15">Phosphoribosyl-aminoimidazole synthetase</fullName>
    </alternativeName>
</protein>
<comment type="subcellular location">
    <subcellularLocation>
        <location evidence="1 15">Cytoplasm</location>
    </subcellularLocation>
</comment>
<dbReference type="InterPro" id="IPR010918">
    <property type="entry name" value="PurM-like_C_dom"/>
</dbReference>
<dbReference type="Pfam" id="PF00586">
    <property type="entry name" value="AIRS"/>
    <property type="match status" value="1"/>
</dbReference>
<comment type="pathway">
    <text evidence="2 15">Purine metabolism; IMP biosynthesis via de novo pathway; 5-amino-1-(5-phospho-D-ribosyl)imidazole from N(2)-formyl-N(1)-(5-phospho-D-ribosyl)glycinamide: step 2/2.</text>
</comment>
<evidence type="ECO:0000256" key="4">
    <source>
        <dbReference type="ARBA" id="ARBA00013047"/>
    </source>
</evidence>
<keyword evidence="9 15" id="KW-0658">Purine biosynthesis</keyword>
<feature type="domain" description="PurM-like C-terminal" evidence="17">
    <location>
        <begin position="169"/>
        <end position="339"/>
    </location>
</feature>
<dbReference type="SUPFAM" id="SSF55326">
    <property type="entry name" value="PurM N-terminal domain-like"/>
    <property type="match status" value="1"/>
</dbReference>
<dbReference type="HAMAP" id="MF_00741">
    <property type="entry name" value="AIRS"/>
    <property type="match status" value="1"/>
</dbReference>
<dbReference type="PANTHER" id="PTHR10520:SF12">
    <property type="entry name" value="TRIFUNCTIONAL PURINE BIOSYNTHETIC PROTEIN ADENOSINE-3"/>
    <property type="match status" value="1"/>
</dbReference>
<dbReference type="Gene3D" id="3.30.1330.10">
    <property type="entry name" value="PurM-like, N-terminal domain"/>
    <property type="match status" value="1"/>
</dbReference>
<reference evidence="19" key="1">
    <citation type="submission" date="2015-07" db="EMBL/GenBank/DDBJ databases">
        <title>Lactobacillus ginsenosidimutans/EMML 3141/ whole genome sequencing.</title>
        <authorList>
            <person name="Kim M.K."/>
            <person name="Im W.-T."/>
            <person name="Srinivasan S."/>
            <person name="Lee J.-J."/>
        </authorList>
    </citation>
    <scope>NUCLEOTIDE SEQUENCE [LARGE SCALE GENOMIC DNA]</scope>
    <source>
        <strain evidence="19">EMML 3041</strain>
    </source>
</reference>
<evidence type="ECO:0000256" key="7">
    <source>
        <dbReference type="ARBA" id="ARBA00022598"/>
    </source>
</evidence>
<organism evidence="18 19">
    <name type="scientific">Companilactobacillus ginsenosidimutans</name>
    <dbReference type="NCBI Taxonomy" id="1007676"/>
    <lineage>
        <taxon>Bacteria</taxon>
        <taxon>Bacillati</taxon>
        <taxon>Bacillota</taxon>
        <taxon>Bacilli</taxon>
        <taxon>Lactobacillales</taxon>
        <taxon>Lactobacillaceae</taxon>
        <taxon>Companilactobacillus</taxon>
    </lineage>
</organism>
<keyword evidence="7 15" id="KW-0436">Ligase</keyword>
<evidence type="ECO:0000256" key="9">
    <source>
        <dbReference type="ARBA" id="ARBA00022755"/>
    </source>
</evidence>
<dbReference type="CDD" id="cd02196">
    <property type="entry name" value="PurM"/>
    <property type="match status" value="1"/>
</dbReference>
<evidence type="ECO:0000256" key="5">
    <source>
        <dbReference type="ARBA" id="ARBA00020367"/>
    </source>
</evidence>
<evidence type="ECO:0000256" key="14">
    <source>
        <dbReference type="ARBA" id="ARBA00049057"/>
    </source>
</evidence>
<evidence type="ECO:0000256" key="10">
    <source>
        <dbReference type="ARBA" id="ARBA00022840"/>
    </source>
</evidence>
<feature type="domain" description="PurM-like N-terminal" evidence="16">
    <location>
        <begin position="54"/>
        <end position="157"/>
    </location>
</feature>
<sequence length="344" mass="37591">MTNPYEKAGVDVNSGYEVSNFVKQNLAKQKANSANIGNFGGVYEIPEGYKHPVLISGNDGVGTKLMLSIEGKKYDTVGIDCVAMCVNDLLAQGATPQYFMDYIATGKVDGKIKEVLKGIISGCEIGQVDLVGGETAEMPGMYREKDYDLAGFAVGIVEKENILTKANVKKGDKLIGIKSSGLHSNGFSLIRKIFFKDNEFNYVTHLPEMPTENLGDVLLTPTRIYTNEIVPLLEKHLVHGIAHITGGGFYENVPRALPDNLAARIDINTWEKPDIYDVVKKYGGLKLDDMYHIFNMGIGMVLAVSEDQVEIVLDSLNQCCEQASVIGVVVDKTEDSVELKGDKL</sequence>
<dbReference type="STRING" id="1007676.ABM34_03300"/>
<dbReference type="FunFam" id="3.90.650.10:FF:000011">
    <property type="entry name" value="Phosphoribosylformylglycinamidine cyclo-ligase"/>
    <property type="match status" value="1"/>
</dbReference>
<dbReference type="InterPro" id="IPR004733">
    <property type="entry name" value="PurM_cligase"/>
</dbReference>
<evidence type="ECO:0000259" key="17">
    <source>
        <dbReference type="Pfam" id="PF02769"/>
    </source>
</evidence>
<evidence type="ECO:0000313" key="18">
    <source>
        <dbReference type="EMBL" id="AKP66680.1"/>
    </source>
</evidence>
<evidence type="ECO:0000259" key="16">
    <source>
        <dbReference type="Pfam" id="PF00586"/>
    </source>
</evidence>
<name>A0A0H4QYV7_9LACO</name>
<evidence type="ECO:0000256" key="2">
    <source>
        <dbReference type="ARBA" id="ARBA00004686"/>
    </source>
</evidence>
<keyword evidence="19" id="KW-1185">Reference proteome</keyword>
<evidence type="ECO:0000256" key="6">
    <source>
        <dbReference type="ARBA" id="ARBA00022490"/>
    </source>
</evidence>
<dbReference type="InterPro" id="IPR036921">
    <property type="entry name" value="PurM-like_N_sf"/>
</dbReference>
<proteinExistence type="inferred from homology"/>
<dbReference type="KEGG" id="lgn:ABM34_03300"/>
<dbReference type="UniPathway" id="UPA00074">
    <property type="reaction ID" value="UER00129"/>
</dbReference>
<dbReference type="RefSeq" id="WP_048703342.1">
    <property type="nucleotide sequence ID" value="NZ_CP012034.1"/>
</dbReference>
<dbReference type="InterPro" id="IPR016188">
    <property type="entry name" value="PurM-like_N"/>
</dbReference>
<dbReference type="Gene3D" id="3.90.650.10">
    <property type="entry name" value="PurM-like C-terminal domain"/>
    <property type="match status" value="1"/>
</dbReference>
<evidence type="ECO:0000256" key="3">
    <source>
        <dbReference type="ARBA" id="ARBA00010280"/>
    </source>
</evidence>
<evidence type="ECO:0000256" key="1">
    <source>
        <dbReference type="ARBA" id="ARBA00004496"/>
    </source>
</evidence>
<dbReference type="GO" id="GO:0046084">
    <property type="term" value="P:adenine biosynthetic process"/>
    <property type="evidence" value="ECO:0007669"/>
    <property type="project" value="TreeGrafter"/>
</dbReference>
<dbReference type="InterPro" id="IPR036676">
    <property type="entry name" value="PurM-like_C_sf"/>
</dbReference>
<comment type="catalytic activity">
    <reaction evidence="14 15">
        <text>2-formamido-N(1)-(5-O-phospho-beta-D-ribosyl)acetamidine + ATP = 5-amino-1-(5-phospho-beta-D-ribosyl)imidazole + ADP + phosphate + H(+)</text>
        <dbReference type="Rhea" id="RHEA:23032"/>
        <dbReference type="ChEBI" id="CHEBI:15378"/>
        <dbReference type="ChEBI" id="CHEBI:30616"/>
        <dbReference type="ChEBI" id="CHEBI:43474"/>
        <dbReference type="ChEBI" id="CHEBI:137981"/>
        <dbReference type="ChEBI" id="CHEBI:147287"/>
        <dbReference type="ChEBI" id="CHEBI:456216"/>
        <dbReference type="EC" id="6.3.3.1"/>
    </reaction>
</comment>
<dbReference type="OrthoDB" id="9802507at2"/>
<keyword evidence="6 15" id="KW-0963">Cytoplasm</keyword>
<dbReference type="PATRIC" id="fig|1007676.4.peg.682"/>
<evidence type="ECO:0000256" key="12">
    <source>
        <dbReference type="ARBA" id="ARBA00032931"/>
    </source>
</evidence>
<keyword evidence="10 15" id="KW-0067">ATP-binding</keyword>
<evidence type="ECO:0000256" key="8">
    <source>
        <dbReference type="ARBA" id="ARBA00022741"/>
    </source>
</evidence>
<dbReference type="GO" id="GO:0004641">
    <property type="term" value="F:phosphoribosylformylglycinamidine cyclo-ligase activity"/>
    <property type="evidence" value="ECO:0007669"/>
    <property type="project" value="UniProtKB-UniRule"/>
</dbReference>
<evidence type="ECO:0000256" key="15">
    <source>
        <dbReference type="HAMAP-Rule" id="MF_00741"/>
    </source>
</evidence>
<gene>
    <name evidence="15" type="primary">purM</name>
    <name evidence="18" type="ORF">ABM34_03300</name>
</gene>
<comment type="similarity">
    <text evidence="3 15">Belongs to the AIR synthase family.</text>
</comment>
<dbReference type="NCBIfam" id="TIGR00878">
    <property type="entry name" value="purM"/>
    <property type="match status" value="1"/>
</dbReference>